<sequence length="272" mass="30619">MFKEVKDSLSSGQNIYIRGFGSFIAKKRAAKIGRNIKKNTAVEIPEHFIPAFKPAKEFLVKRQQLLLVSSGFLLLIILFLFGNTIPPKKNMPAPAAQQAQAKPSLQFNDLLLEAKKGLNPEQSERITRLENSVTRGDVKEQQLHMYHQLARFWKDSAHAFAPYAYYTAEAAKLENSEKASPLPPGILPIRKIAEKDPDNLYAQFMLGLGGRKSGQYDKAIERFTIVVNKQPDNMEAALDMAECYELKGDKPNAIKWYSAVRKKIANPNAQKN</sequence>
<gene>
    <name evidence="1" type="ORF">F5148DRAFT_1293555</name>
</gene>
<keyword evidence="2" id="KW-1185">Reference proteome</keyword>
<dbReference type="Proteomes" id="UP001207468">
    <property type="component" value="Unassembled WGS sequence"/>
</dbReference>
<reference evidence="1" key="1">
    <citation type="submission" date="2021-03" db="EMBL/GenBank/DDBJ databases">
        <title>Evolutionary priming and transition to the ectomycorrhizal habit in an iconic lineage of mushroom-forming fungi: is preadaptation a requirement?</title>
        <authorList>
            <consortium name="DOE Joint Genome Institute"/>
            <person name="Looney B.P."/>
            <person name="Miyauchi S."/>
            <person name="Morin E."/>
            <person name="Drula E."/>
            <person name="Courty P.E."/>
            <person name="Chicoki N."/>
            <person name="Fauchery L."/>
            <person name="Kohler A."/>
            <person name="Kuo A."/>
            <person name="LaButti K."/>
            <person name="Pangilinan J."/>
            <person name="Lipzen A."/>
            <person name="Riley R."/>
            <person name="Andreopoulos W."/>
            <person name="He G."/>
            <person name="Johnson J."/>
            <person name="Barry K.W."/>
            <person name="Grigoriev I.V."/>
            <person name="Nagy L."/>
            <person name="Hibbett D."/>
            <person name="Henrissat B."/>
            <person name="Matheny P.B."/>
            <person name="Labbe J."/>
            <person name="Martin A.F."/>
        </authorList>
    </citation>
    <scope>NUCLEOTIDE SEQUENCE</scope>
    <source>
        <strain evidence="1">BPL698</strain>
    </source>
</reference>
<proteinExistence type="predicted"/>
<name>A0ACC0TSZ8_9AGAM</name>
<protein>
    <submittedName>
        <fullName evidence="1">Uncharacterized protein</fullName>
    </submittedName>
</protein>
<accession>A0ACC0TSZ8</accession>
<evidence type="ECO:0000313" key="2">
    <source>
        <dbReference type="Proteomes" id="UP001207468"/>
    </source>
</evidence>
<evidence type="ECO:0000313" key="1">
    <source>
        <dbReference type="EMBL" id="KAI9440254.1"/>
    </source>
</evidence>
<organism evidence="1 2">
    <name type="scientific">Russula earlei</name>
    <dbReference type="NCBI Taxonomy" id="71964"/>
    <lineage>
        <taxon>Eukaryota</taxon>
        <taxon>Fungi</taxon>
        <taxon>Dikarya</taxon>
        <taxon>Basidiomycota</taxon>
        <taxon>Agaricomycotina</taxon>
        <taxon>Agaricomycetes</taxon>
        <taxon>Russulales</taxon>
        <taxon>Russulaceae</taxon>
        <taxon>Russula</taxon>
    </lineage>
</organism>
<dbReference type="EMBL" id="JAGFNK010000771">
    <property type="protein sequence ID" value="KAI9440254.1"/>
    <property type="molecule type" value="Genomic_DNA"/>
</dbReference>
<comment type="caution">
    <text evidence="1">The sequence shown here is derived from an EMBL/GenBank/DDBJ whole genome shotgun (WGS) entry which is preliminary data.</text>
</comment>